<protein>
    <submittedName>
        <fullName evidence="1">Uncharacterized protein</fullName>
    </submittedName>
</protein>
<proteinExistence type="predicted"/>
<dbReference type="EMBL" id="MT141746">
    <property type="protein sequence ID" value="QJA69895.1"/>
    <property type="molecule type" value="Genomic_DNA"/>
</dbReference>
<accession>A0A6M3JL79</accession>
<organism evidence="1">
    <name type="scientific">viral metagenome</name>
    <dbReference type="NCBI Taxonomy" id="1070528"/>
    <lineage>
        <taxon>unclassified sequences</taxon>
        <taxon>metagenomes</taxon>
        <taxon>organismal metagenomes</taxon>
    </lineage>
</organism>
<dbReference type="AlphaFoldDB" id="A0A6M3JL79"/>
<evidence type="ECO:0000313" key="1">
    <source>
        <dbReference type="EMBL" id="QJA69895.1"/>
    </source>
</evidence>
<reference evidence="1" key="1">
    <citation type="submission" date="2020-03" db="EMBL/GenBank/DDBJ databases">
        <title>The deep terrestrial virosphere.</title>
        <authorList>
            <person name="Holmfeldt K."/>
            <person name="Nilsson E."/>
            <person name="Simone D."/>
            <person name="Lopez-Fernandez M."/>
            <person name="Wu X."/>
            <person name="de Brujin I."/>
            <person name="Lundin D."/>
            <person name="Andersson A."/>
            <person name="Bertilsson S."/>
            <person name="Dopson M."/>
        </authorList>
    </citation>
    <scope>NUCLEOTIDE SEQUENCE</scope>
    <source>
        <strain evidence="1">MM415A04172</strain>
    </source>
</reference>
<name>A0A6M3JL79_9ZZZZ</name>
<gene>
    <name evidence="1" type="ORF">MM415A04172_0001</name>
</gene>
<sequence>MIRCNWCGGAHGSFVGELPRFGDTVALHVPFFSHPKGDKVLGVFNGRFGDKRIWIKRDGTSGVEETPLDCVKSVERR</sequence>